<sequence length="192" mass="21680">MADDESLAPPEAIEIGDEAEHTDEWTDEMPGVDRVISVALTLEQPRTADWIAEQAEVSPTTARSHLERLVDLHVLSAVEQRGAKTYYPDAAYQRFKVVSQLIEEHTRDEIETIAVTAKEDIEELGDTYGVESPDELRKLATAEDTSSTEAREYFKKASEWDSHSHMISIAEEALERYEKFSEHYQPPVDSAV</sequence>
<proteinExistence type="predicted"/>
<keyword evidence="3" id="KW-1185">Reference proteome</keyword>
<dbReference type="Pfam" id="PF24033">
    <property type="entry name" value="DUF7342"/>
    <property type="match status" value="1"/>
</dbReference>
<evidence type="ECO:0000256" key="1">
    <source>
        <dbReference type="SAM" id="MobiDB-lite"/>
    </source>
</evidence>
<dbReference type="Proteomes" id="UP000282323">
    <property type="component" value="Unassembled WGS sequence"/>
</dbReference>
<name>A0A3N6LRW1_NATCH</name>
<dbReference type="AlphaFoldDB" id="A0A3N6LRW1"/>
<organism evidence="2 3">
    <name type="scientific">Natrarchaeobius chitinivorans</name>
    <dbReference type="NCBI Taxonomy" id="1679083"/>
    <lineage>
        <taxon>Archaea</taxon>
        <taxon>Methanobacteriati</taxon>
        <taxon>Methanobacteriota</taxon>
        <taxon>Stenosarchaea group</taxon>
        <taxon>Halobacteria</taxon>
        <taxon>Halobacteriales</taxon>
        <taxon>Natrialbaceae</taxon>
        <taxon>Natrarchaeobius</taxon>
    </lineage>
</organism>
<dbReference type="SUPFAM" id="SSF46785">
    <property type="entry name" value="Winged helix' DNA-binding domain"/>
    <property type="match status" value="1"/>
</dbReference>
<reference evidence="2 3" key="1">
    <citation type="submission" date="2018-10" db="EMBL/GenBank/DDBJ databases">
        <title>Natrarchaeobius chitinivorans gen. nov., sp. nov., and Natrarchaeobius haloalkaliphilus sp. nov., alkaliphilic, chitin-utilizing haloarchaea from hypersaline alkaline lakes.</title>
        <authorList>
            <person name="Sorokin D.Y."/>
            <person name="Elcheninov A.G."/>
            <person name="Kostrikina N.A."/>
            <person name="Bale N.J."/>
            <person name="Sinninghe Damste J.S."/>
            <person name="Khijniak T.V."/>
            <person name="Kublanov I.V."/>
            <person name="Toshchakov S.V."/>
        </authorList>
    </citation>
    <scope>NUCLEOTIDE SEQUENCE [LARGE SCALE GENOMIC DNA]</scope>
    <source>
        <strain evidence="2 3">AArcht4T</strain>
    </source>
</reference>
<accession>A0A3N6LRW1</accession>
<dbReference type="InterPro" id="IPR011991">
    <property type="entry name" value="ArsR-like_HTH"/>
</dbReference>
<comment type="caution">
    <text evidence="2">The sequence shown here is derived from an EMBL/GenBank/DDBJ whole genome shotgun (WGS) entry which is preliminary data.</text>
</comment>
<evidence type="ECO:0000313" key="3">
    <source>
        <dbReference type="Proteomes" id="UP000282323"/>
    </source>
</evidence>
<protein>
    <submittedName>
        <fullName evidence="2">ArsR family transcriptional regulator</fullName>
    </submittedName>
</protein>
<dbReference type="InterPro" id="IPR055766">
    <property type="entry name" value="DUF7342"/>
</dbReference>
<feature type="region of interest" description="Disordered" evidence="1">
    <location>
        <begin position="1"/>
        <end position="29"/>
    </location>
</feature>
<dbReference type="EMBL" id="REGA01000015">
    <property type="protein sequence ID" value="RQG92553.1"/>
    <property type="molecule type" value="Genomic_DNA"/>
</dbReference>
<evidence type="ECO:0000313" key="2">
    <source>
        <dbReference type="EMBL" id="RQG92553.1"/>
    </source>
</evidence>
<gene>
    <name evidence="2" type="ORF">EA473_16210</name>
</gene>
<dbReference type="InterPro" id="IPR036390">
    <property type="entry name" value="WH_DNA-bd_sf"/>
</dbReference>
<dbReference type="OrthoDB" id="183382at2157"/>
<dbReference type="CDD" id="cd00090">
    <property type="entry name" value="HTH_ARSR"/>
    <property type="match status" value="1"/>
</dbReference>
<dbReference type="RefSeq" id="WP_124196642.1">
    <property type="nucleotide sequence ID" value="NZ_REGA01000015.1"/>
</dbReference>